<dbReference type="RefSeq" id="WP_161012012.1">
    <property type="nucleotide sequence ID" value="NZ_WWCK01000001.1"/>
</dbReference>
<dbReference type="SUPFAM" id="SSF46785">
    <property type="entry name" value="Winged helix' DNA-binding domain"/>
    <property type="match status" value="1"/>
</dbReference>
<name>A0A7X4GKZ5_9BURK</name>
<protein>
    <submittedName>
        <fullName evidence="6">LysR family transcriptional regulator</fullName>
    </submittedName>
</protein>
<dbReference type="CDD" id="cd08422">
    <property type="entry name" value="PBP2_CrgA_like"/>
    <property type="match status" value="1"/>
</dbReference>
<comment type="caution">
    <text evidence="6">The sequence shown here is derived from an EMBL/GenBank/DDBJ whole genome shotgun (WGS) entry which is preliminary data.</text>
</comment>
<evidence type="ECO:0000313" key="6">
    <source>
        <dbReference type="EMBL" id="MYM65398.1"/>
    </source>
</evidence>
<dbReference type="Gene3D" id="1.10.10.10">
    <property type="entry name" value="Winged helix-like DNA-binding domain superfamily/Winged helix DNA-binding domain"/>
    <property type="match status" value="1"/>
</dbReference>
<dbReference type="InterPro" id="IPR036390">
    <property type="entry name" value="WH_DNA-bd_sf"/>
</dbReference>
<evidence type="ECO:0000256" key="3">
    <source>
        <dbReference type="ARBA" id="ARBA00023125"/>
    </source>
</evidence>
<evidence type="ECO:0000256" key="4">
    <source>
        <dbReference type="ARBA" id="ARBA00023163"/>
    </source>
</evidence>
<dbReference type="Pfam" id="PF00126">
    <property type="entry name" value="HTH_1"/>
    <property type="match status" value="1"/>
</dbReference>
<reference evidence="6 7" key="1">
    <citation type="submission" date="2019-12" db="EMBL/GenBank/DDBJ databases">
        <title>Novel species isolated from a subtropical stream in China.</title>
        <authorList>
            <person name="Lu H."/>
        </authorList>
    </citation>
    <scope>NUCLEOTIDE SEQUENCE [LARGE SCALE GENOMIC DNA]</scope>
    <source>
        <strain evidence="6 7">FT55W</strain>
    </source>
</reference>
<comment type="similarity">
    <text evidence="1">Belongs to the LysR transcriptional regulatory family.</text>
</comment>
<dbReference type="PROSITE" id="PS50931">
    <property type="entry name" value="HTH_LYSR"/>
    <property type="match status" value="1"/>
</dbReference>
<evidence type="ECO:0000256" key="1">
    <source>
        <dbReference type="ARBA" id="ARBA00009437"/>
    </source>
</evidence>
<dbReference type="GO" id="GO:0043565">
    <property type="term" value="F:sequence-specific DNA binding"/>
    <property type="evidence" value="ECO:0007669"/>
    <property type="project" value="TreeGrafter"/>
</dbReference>
<dbReference type="AlphaFoldDB" id="A0A7X4GKZ5"/>
<accession>A0A7X4GKZ5</accession>
<evidence type="ECO:0000259" key="5">
    <source>
        <dbReference type="PROSITE" id="PS50931"/>
    </source>
</evidence>
<dbReference type="PANTHER" id="PTHR30537:SF72">
    <property type="entry name" value="LYSR FAMILY TRANSCRIPTIONAL REGULATOR"/>
    <property type="match status" value="1"/>
</dbReference>
<evidence type="ECO:0000256" key="2">
    <source>
        <dbReference type="ARBA" id="ARBA00023015"/>
    </source>
</evidence>
<keyword evidence="7" id="KW-1185">Reference proteome</keyword>
<dbReference type="SUPFAM" id="SSF53850">
    <property type="entry name" value="Periplasmic binding protein-like II"/>
    <property type="match status" value="1"/>
</dbReference>
<organism evidence="6 7">
    <name type="scientific">Duganella rivi</name>
    <dbReference type="NCBI Taxonomy" id="2666083"/>
    <lineage>
        <taxon>Bacteria</taxon>
        <taxon>Pseudomonadati</taxon>
        <taxon>Pseudomonadota</taxon>
        <taxon>Betaproteobacteria</taxon>
        <taxon>Burkholderiales</taxon>
        <taxon>Oxalobacteraceae</taxon>
        <taxon>Telluria group</taxon>
        <taxon>Duganella</taxon>
    </lineage>
</organism>
<dbReference type="GO" id="GO:0006351">
    <property type="term" value="P:DNA-templated transcription"/>
    <property type="evidence" value="ECO:0007669"/>
    <property type="project" value="TreeGrafter"/>
</dbReference>
<gene>
    <name evidence="6" type="ORF">GTP45_00940</name>
</gene>
<dbReference type="GO" id="GO:0003700">
    <property type="term" value="F:DNA-binding transcription factor activity"/>
    <property type="evidence" value="ECO:0007669"/>
    <property type="project" value="InterPro"/>
</dbReference>
<dbReference type="PANTHER" id="PTHR30537">
    <property type="entry name" value="HTH-TYPE TRANSCRIPTIONAL REGULATOR"/>
    <property type="match status" value="1"/>
</dbReference>
<keyword evidence="3" id="KW-0238">DNA-binding</keyword>
<dbReference type="PRINTS" id="PR00039">
    <property type="entry name" value="HTHLYSR"/>
</dbReference>
<dbReference type="InterPro" id="IPR005119">
    <property type="entry name" value="LysR_subst-bd"/>
</dbReference>
<dbReference type="Pfam" id="PF03466">
    <property type="entry name" value="LysR_substrate"/>
    <property type="match status" value="1"/>
</dbReference>
<dbReference type="FunFam" id="1.10.10.10:FF:000001">
    <property type="entry name" value="LysR family transcriptional regulator"/>
    <property type="match status" value="1"/>
</dbReference>
<evidence type="ECO:0000313" key="7">
    <source>
        <dbReference type="Proteomes" id="UP000450012"/>
    </source>
</evidence>
<feature type="domain" description="HTH lysR-type" evidence="5">
    <location>
        <begin position="1"/>
        <end position="59"/>
    </location>
</feature>
<dbReference type="EMBL" id="WWCK01000001">
    <property type="protein sequence ID" value="MYM65398.1"/>
    <property type="molecule type" value="Genomic_DNA"/>
</dbReference>
<proteinExistence type="inferred from homology"/>
<dbReference type="InterPro" id="IPR036388">
    <property type="entry name" value="WH-like_DNA-bd_sf"/>
</dbReference>
<dbReference type="InterPro" id="IPR058163">
    <property type="entry name" value="LysR-type_TF_proteobact-type"/>
</dbReference>
<keyword evidence="2" id="KW-0805">Transcription regulation</keyword>
<dbReference type="Gene3D" id="3.40.190.290">
    <property type="match status" value="1"/>
</dbReference>
<dbReference type="InterPro" id="IPR000847">
    <property type="entry name" value="LysR_HTH_N"/>
</dbReference>
<dbReference type="Proteomes" id="UP000450012">
    <property type="component" value="Unassembled WGS sequence"/>
</dbReference>
<keyword evidence="4" id="KW-0804">Transcription</keyword>
<sequence length="321" mass="34507">MEKLANIESFVRTAEAGSFTAAARRLGLTPAAVSRNVKRLEDNLGLLLFQRSTRSLVLTEAGAQFLGDVSAGLSSIQGAVDRLASADDVPAGLLKVSLPIGMGMGQVLSLLPAFTQRYPAVQLELNFENRQVDLIAEGFDIAVGGAIELPQGVVARELCRIHVVALASPSFLRAHGTPTTLAELEHMTGVVMRSVQSGKVRIFTLRNADGEQCNVNLKPSVIVNDPEALCRCAVLGMGVTLAPLTQAAAYIERGELVRLLPAWHGEVGAVSLYFSGQRLLPAKTRAFVDFLVEQFRSRQLARRFAALPPSPKSQTGRRPSR</sequence>